<accession>A0A9P5TYQ1</accession>
<dbReference type="Gene3D" id="1.10.220.10">
    <property type="entry name" value="Annexin"/>
    <property type="match status" value="4"/>
</dbReference>
<dbReference type="Pfam" id="PF00191">
    <property type="entry name" value="Annexin"/>
    <property type="match status" value="4"/>
</dbReference>
<reference evidence="8" key="1">
    <citation type="submission" date="2020-11" db="EMBL/GenBank/DDBJ databases">
        <authorList>
            <consortium name="DOE Joint Genome Institute"/>
            <person name="Ahrendt S."/>
            <person name="Riley R."/>
            <person name="Andreopoulos W."/>
            <person name="Labutti K."/>
            <person name="Pangilinan J."/>
            <person name="Ruiz-Duenas F.J."/>
            <person name="Barrasa J.M."/>
            <person name="Sanchez-Garcia M."/>
            <person name="Camarero S."/>
            <person name="Miyauchi S."/>
            <person name="Serrano A."/>
            <person name="Linde D."/>
            <person name="Babiker R."/>
            <person name="Drula E."/>
            <person name="Ayuso-Fernandez I."/>
            <person name="Pacheco R."/>
            <person name="Padilla G."/>
            <person name="Ferreira P."/>
            <person name="Barriuso J."/>
            <person name="Kellner H."/>
            <person name="Castanera R."/>
            <person name="Alfaro M."/>
            <person name="Ramirez L."/>
            <person name="Pisabarro A.G."/>
            <person name="Kuo A."/>
            <person name="Tritt A."/>
            <person name="Lipzen A."/>
            <person name="He G."/>
            <person name="Yan M."/>
            <person name="Ng V."/>
            <person name="Cullen D."/>
            <person name="Martin F."/>
            <person name="Rosso M.-N."/>
            <person name="Henrissat B."/>
            <person name="Hibbett D."/>
            <person name="Martinez A.T."/>
            <person name="Grigoriev I.V."/>
        </authorList>
    </citation>
    <scope>NUCLEOTIDE SEQUENCE</scope>
    <source>
        <strain evidence="8">AH 40177</strain>
    </source>
</reference>
<dbReference type="GO" id="GO:0005509">
    <property type="term" value="F:calcium ion binding"/>
    <property type="evidence" value="ECO:0007669"/>
    <property type="project" value="InterPro"/>
</dbReference>
<keyword evidence="4" id="KW-0041">Annexin</keyword>
<gene>
    <name evidence="8" type="ORF">BDP27DRAFT_1432480</name>
</gene>
<evidence type="ECO:0000256" key="4">
    <source>
        <dbReference type="ARBA" id="ARBA00023216"/>
    </source>
</evidence>
<comment type="similarity">
    <text evidence="1">Belongs to the annexin family.</text>
</comment>
<name>A0A9P5TYQ1_9AGAR</name>
<evidence type="ECO:0000256" key="5">
    <source>
        <dbReference type="ARBA" id="ARBA00023302"/>
    </source>
</evidence>
<dbReference type="GO" id="GO:0005544">
    <property type="term" value="F:calcium-dependent phospholipid binding"/>
    <property type="evidence" value="ECO:0007669"/>
    <property type="project" value="UniProtKB-KW"/>
</dbReference>
<dbReference type="AlphaFoldDB" id="A0A9P5TYQ1"/>
<evidence type="ECO:0000313" key="9">
    <source>
        <dbReference type="Proteomes" id="UP000772434"/>
    </source>
</evidence>
<dbReference type="PANTHER" id="PTHR10502:SF102">
    <property type="entry name" value="ANNEXIN B11"/>
    <property type="match status" value="1"/>
</dbReference>
<feature type="region of interest" description="Disordered" evidence="6">
    <location>
        <begin position="35"/>
        <end position="55"/>
    </location>
</feature>
<feature type="compositionally biased region" description="Polar residues" evidence="6">
    <location>
        <begin position="35"/>
        <end position="46"/>
    </location>
</feature>
<evidence type="ECO:0000256" key="1">
    <source>
        <dbReference type="ARBA" id="ARBA00007831"/>
    </source>
</evidence>
<comment type="caution">
    <text evidence="8">The sequence shown here is derived from an EMBL/GenBank/DDBJ whole genome shotgun (WGS) entry which is preliminary data.</text>
</comment>
<dbReference type="Proteomes" id="UP000772434">
    <property type="component" value="Unassembled WGS sequence"/>
</dbReference>
<dbReference type="SUPFAM" id="SSF51322">
    <property type="entry name" value="Cyanovirin-N"/>
    <property type="match status" value="1"/>
</dbReference>
<sequence length="646" mass="71204">MSSINSAKTPPPQPNSAMLATMNVAEDLKTNVASDARSNMNSVVRTSSESTNGSSVSFSEKSQYSSFKNVKTTTMSFAQSTRKLHISAAGVLSAECLLADGKSWRVSTFDLYKYLGIIHGELKWGYKDFHHASESFRIEGTKLVVKCKLNGGQTKECWFDLAIKLRVDNGVIIVIEYHKGLSTMFSEVPWMKFKVVAEPDFSVFATHSVMQATMQKIAQSTVEHVSAQMTSVMSQAIAQAIEVVAKSAFEHISQIMEVMVQDLSIDAQAHASVNTASKLQISHQNILSNGDVKDALPPRMPPSIQSPQQSIVPYFDAPVPAPGFDIGLQGYIAPGYNPSIDIEKISKATKVEDTDELALIGIFAHLGSLPMAVLSATYEAKTGQSLDEVLKSVTSGYFAETLHGLVCGPLWYDVELLQSAIEASGKDTLFLTEILVDRTWSDRQHLSKAYQVRYGRDLQADIDLDGKTKQMFDMILSANPPLENGPVDPLQVESDVTALYKAGQGKLGTDEIAFCEVIINRSRIHLTAVCNAYGKKYQSLTKVIKSVFSGHMQQALLFIVNGAKSKHTMGPGVWRDAKMLEKSMKGKGIRDMELVRRIIRYHWNKPRFEEIKKAYHQKYSTTLDGRISGEIGGDYMRIMVAIAKGV</sequence>
<dbReference type="OrthoDB" id="37886at2759"/>
<dbReference type="GO" id="GO:0005886">
    <property type="term" value="C:plasma membrane"/>
    <property type="evidence" value="ECO:0007669"/>
    <property type="project" value="TreeGrafter"/>
</dbReference>
<dbReference type="GO" id="GO:0001786">
    <property type="term" value="F:phosphatidylserine binding"/>
    <property type="evidence" value="ECO:0007669"/>
    <property type="project" value="TreeGrafter"/>
</dbReference>
<dbReference type="Gene3D" id="2.30.60.10">
    <property type="entry name" value="Cyanovirin-N"/>
    <property type="match status" value="1"/>
</dbReference>
<dbReference type="PANTHER" id="PTHR10502">
    <property type="entry name" value="ANNEXIN"/>
    <property type="match status" value="1"/>
</dbReference>
<dbReference type="GO" id="GO:0005737">
    <property type="term" value="C:cytoplasm"/>
    <property type="evidence" value="ECO:0007669"/>
    <property type="project" value="TreeGrafter"/>
</dbReference>
<dbReference type="InterPro" id="IPR018502">
    <property type="entry name" value="Annexin_repeat"/>
</dbReference>
<dbReference type="InterPro" id="IPR001464">
    <property type="entry name" value="Annexin"/>
</dbReference>
<organism evidence="8 9">
    <name type="scientific">Rhodocollybia butyracea</name>
    <dbReference type="NCBI Taxonomy" id="206335"/>
    <lineage>
        <taxon>Eukaryota</taxon>
        <taxon>Fungi</taxon>
        <taxon>Dikarya</taxon>
        <taxon>Basidiomycota</taxon>
        <taxon>Agaricomycotina</taxon>
        <taxon>Agaricomycetes</taxon>
        <taxon>Agaricomycetidae</taxon>
        <taxon>Agaricales</taxon>
        <taxon>Marasmiineae</taxon>
        <taxon>Omphalotaceae</taxon>
        <taxon>Rhodocollybia</taxon>
    </lineage>
</organism>
<keyword evidence="5" id="KW-0111">Calcium/phospholipid-binding</keyword>
<dbReference type="Pfam" id="PF08881">
    <property type="entry name" value="CVNH"/>
    <property type="match status" value="1"/>
</dbReference>
<evidence type="ECO:0000313" key="8">
    <source>
        <dbReference type="EMBL" id="KAF9058608.1"/>
    </source>
</evidence>
<dbReference type="InterPro" id="IPR011058">
    <property type="entry name" value="Cyanovirin-N"/>
</dbReference>
<dbReference type="SUPFAM" id="SSF47874">
    <property type="entry name" value="Annexin"/>
    <property type="match status" value="1"/>
</dbReference>
<dbReference type="GO" id="GO:0005634">
    <property type="term" value="C:nucleus"/>
    <property type="evidence" value="ECO:0007669"/>
    <property type="project" value="TreeGrafter"/>
</dbReference>
<keyword evidence="3" id="KW-0106">Calcium</keyword>
<dbReference type="SMART" id="SM01111">
    <property type="entry name" value="CVNH"/>
    <property type="match status" value="1"/>
</dbReference>
<protein>
    <recommendedName>
        <fullName evidence="7">Cyanovirin-N domain-containing protein</fullName>
    </recommendedName>
</protein>
<dbReference type="InterPro" id="IPR036673">
    <property type="entry name" value="Cyanovirin-N_sf"/>
</dbReference>
<proteinExistence type="inferred from homology"/>
<dbReference type="FunFam" id="1.10.220.10:FF:000002">
    <property type="entry name" value="Annexin"/>
    <property type="match status" value="1"/>
</dbReference>
<dbReference type="EMBL" id="JADNRY010000362">
    <property type="protein sequence ID" value="KAF9058608.1"/>
    <property type="molecule type" value="Genomic_DNA"/>
</dbReference>
<dbReference type="PROSITE" id="PS51897">
    <property type="entry name" value="ANNEXIN_2"/>
    <property type="match status" value="2"/>
</dbReference>
<evidence type="ECO:0000256" key="6">
    <source>
        <dbReference type="SAM" id="MobiDB-lite"/>
    </source>
</evidence>
<evidence type="ECO:0000256" key="2">
    <source>
        <dbReference type="ARBA" id="ARBA00022737"/>
    </source>
</evidence>
<dbReference type="SMART" id="SM00335">
    <property type="entry name" value="ANX"/>
    <property type="match status" value="4"/>
</dbReference>
<dbReference type="PRINTS" id="PR00196">
    <property type="entry name" value="ANNEXIN"/>
</dbReference>
<keyword evidence="9" id="KW-1185">Reference proteome</keyword>
<dbReference type="InterPro" id="IPR037104">
    <property type="entry name" value="Annexin_sf"/>
</dbReference>
<evidence type="ECO:0000256" key="3">
    <source>
        <dbReference type="ARBA" id="ARBA00022837"/>
    </source>
</evidence>
<keyword evidence="2" id="KW-0677">Repeat</keyword>
<feature type="domain" description="Cyanovirin-N" evidence="7">
    <location>
        <begin position="76"/>
        <end position="174"/>
    </location>
</feature>
<evidence type="ECO:0000259" key="7">
    <source>
        <dbReference type="SMART" id="SM01111"/>
    </source>
</evidence>
<dbReference type="GO" id="GO:0012506">
    <property type="term" value="C:vesicle membrane"/>
    <property type="evidence" value="ECO:0007669"/>
    <property type="project" value="TreeGrafter"/>
</dbReference>